<evidence type="ECO:0008006" key="4">
    <source>
        <dbReference type="Google" id="ProtNLM"/>
    </source>
</evidence>
<dbReference type="AlphaFoldDB" id="A0A931AUM3"/>
<proteinExistence type="predicted"/>
<evidence type="ECO:0000313" key="3">
    <source>
        <dbReference type="Proteomes" id="UP000621436"/>
    </source>
</evidence>
<gene>
    <name evidence="2" type="ORF">I0Q91_07795</name>
</gene>
<accession>A0A931AUM3</accession>
<evidence type="ECO:0000313" key="2">
    <source>
        <dbReference type="EMBL" id="MBF8436974.1"/>
    </source>
</evidence>
<protein>
    <recommendedName>
        <fullName evidence="4">Outer membrane protein beta-barrel domain-containing protein</fullName>
    </recommendedName>
</protein>
<feature type="signal peptide" evidence="1">
    <location>
        <begin position="1"/>
        <end position="25"/>
    </location>
</feature>
<feature type="chain" id="PRO_5037920566" description="Outer membrane protein beta-barrel domain-containing protein" evidence="1">
    <location>
        <begin position="26"/>
        <end position="234"/>
    </location>
</feature>
<organism evidence="2 3">
    <name type="scientific">Halonatronomonas betaini</name>
    <dbReference type="NCBI Taxonomy" id="2778430"/>
    <lineage>
        <taxon>Bacteria</taxon>
        <taxon>Bacillati</taxon>
        <taxon>Bacillota</taxon>
        <taxon>Clostridia</taxon>
        <taxon>Halanaerobiales</taxon>
        <taxon>Halarsenatibacteraceae</taxon>
        <taxon>Halonatronomonas</taxon>
    </lineage>
</organism>
<keyword evidence="3" id="KW-1185">Reference proteome</keyword>
<dbReference type="EMBL" id="JADPIE010000004">
    <property type="protein sequence ID" value="MBF8436974.1"/>
    <property type="molecule type" value="Genomic_DNA"/>
</dbReference>
<evidence type="ECO:0000256" key="1">
    <source>
        <dbReference type="SAM" id="SignalP"/>
    </source>
</evidence>
<name>A0A931AUM3_9FIRM</name>
<dbReference type="RefSeq" id="WP_270453902.1">
    <property type="nucleotide sequence ID" value="NZ_JADPIE010000004.1"/>
</dbReference>
<comment type="caution">
    <text evidence="2">The sequence shown here is derived from an EMBL/GenBank/DDBJ whole genome shotgun (WGS) entry which is preliminary data.</text>
</comment>
<reference evidence="2" key="1">
    <citation type="submission" date="2020-11" db="EMBL/GenBank/DDBJ databases">
        <title>Halonatronomonas betainensis gen. nov., sp. nov. a novel haloalkaliphilic representative of the family Halanaerobiacae capable of betaine degradation.</title>
        <authorList>
            <person name="Boltyanskaya Y."/>
            <person name="Kevbrin V."/>
            <person name="Detkova E."/>
            <person name="Grouzdev D.S."/>
            <person name="Koziaeva V."/>
            <person name="Zhilina T."/>
        </authorList>
    </citation>
    <scope>NUCLEOTIDE SEQUENCE</scope>
    <source>
        <strain evidence="2">Z-7014</strain>
    </source>
</reference>
<dbReference type="Proteomes" id="UP000621436">
    <property type="component" value="Unassembled WGS sequence"/>
</dbReference>
<keyword evidence="1" id="KW-0732">Signal</keyword>
<sequence length="234" mass="26715">MKKKHVSVLIIALVAFLIFGGQANAQILVTDYGQIIPYFGVSYNTFDLNSEDFTFLLMDKFYDDIEDLDEFGDYYDIDQTVNSGIGLYVGALHWFDAEEYENMALGAEFDWINTVEMSKDDVSITVSNMGFLFNKAYRFEDSENKFPGYIDFISGIGVYRSSFTMRDRVGDFYYEDTFWVPGGKFALQGAYLFEEQDISLGGRVGFRYGRASSEGNLTYTDNGFEVGLQVSFRF</sequence>